<organism evidence="1 2">
    <name type="scientific">Caerostris extrusa</name>
    <name type="common">Bark spider</name>
    <name type="synonym">Caerostris bankana</name>
    <dbReference type="NCBI Taxonomy" id="172846"/>
    <lineage>
        <taxon>Eukaryota</taxon>
        <taxon>Metazoa</taxon>
        <taxon>Ecdysozoa</taxon>
        <taxon>Arthropoda</taxon>
        <taxon>Chelicerata</taxon>
        <taxon>Arachnida</taxon>
        <taxon>Araneae</taxon>
        <taxon>Araneomorphae</taxon>
        <taxon>Entelegynae</taxon>
        <taxon>Araneoidea</taxon>
        <taxon>Araneidae</taxon>
        <taxon>Caerostris</taxon>
    </lineage>
</organism>
<accession>A0AAV4YDV7</accession>
<sequence>MAKDRFRRVILHFGKSSQIVCDSTEHVMELDIKGNEKEIVCRVSQRVNAAAWACVEDNDLCHLRITESKSKCIISEECLIFLGV</sequence>
<name>A0AAV4YDV7_CAEEX</name>
<proteinExistence type="predicted"/>
<dbReference type="Proteomes" id="UP001054945">
    <property type="component" value="Unassembled WGS sequence"/>
</dbReference>
<dbReference type="EMBL" id="BPLR01019047">
    <property type="protein sequence ID" value="GIZ04191.1"/>
    <property type="molecule type" value="Genomic_DNA"/>
</dbReference>
<protein>
    <submittedName>
        <fullName evidence="1">Uncharacterized protein</fullName>
    </submittedName>
</protein>
<evidence type="ECO:0000313" key="2">
    <source>
        <dbReference type="Proteomes" id="UP001054945"/>
    </source>
</evidence>
<gene>
    <name evidence="1" type="ORF">CEXT_186671</name>
</gene>
<comment type="caution">
    <text evidence="1">The sequence shown here is derived from an EMBL/GenBank/DDBJ whole genome shotgun (WGS) entry which is preliminary data.</text>
</comment>
<dbReference type="AlphaFoldDB" id="A0AAV4YDV7"/>
<reference evidence="1 2" key="1">
    <citation type="submission" date="2021-06" db="EMBL/GenBank/DDBJ databases">
        <title>Caerostris extrusa draft genome.</title>
        <authorList>
            <person name="Kono N."/>
            <person name="Arakawa K."/>
        </authorList>
    </citation>
    <scope>NUCLEOTIDE SEQUENCE [LARGE SCALE GENOMIC DNA]</scope>
</reference>
<keyword evidence="2" id="KW-1185">Reference proteome</keyword>
<evidence type="ECO:0000313" key="1">
    <source>
        <dbReference type="EMBL" id="GIZ04191.1"/>
    </source>
</evidence>